<evidence type="ECO:0000313" key="2">
    <source>
        <dbReference type="Proteomes" id="UP001165079"/>
    </source>
</evidence>
<protein>
    <submittedName>
        <fullName evidence="1">Uncharacterized protein</fullName>
    </submittedName>
</protein>
<accession>A0A9W6WAV1</accession>
<dbReference type="AlphaFoldDB" id="A0A9W6WAV1"/>
<comment type="caution">
    <text evidence="1">The sequence shown here is derived from an EMBL/GenBank/DDBJ whole genome shotgun (WGS) entry which is preliminary data.</text>
</comment>
<proteinExistence type="predicted"/>
<reference evidence="1" key="1">
    <citation type="submission" date="2023-03" db="EMBL/GenBank/DDBJ databases">
        <title>Actinorhabdospora filicis NBRC 111898.</title>
        <authorList>
            <person name="Ichikawa N."/>
            <person name="Sato H."/>
            <person name="Tonouchi N."/>
        </authorList>
    </citation>
    <scope>NUCLEOTIDE SEQUENCE</scope>
    <source>
        <strain evidence="1">NBRC 111898</strain>
    </source>
</reference>
<name>A0A9W6WAV1_9ACTN</name>
<keyword evidence="2" id="KW-1185">Reference proteome</keyword>
<sequence length="90" mass="9257">MHASFATVSAMRAAASAALKRAAATMLKGVVVEAAVGDQDVPGLTDARPGHAPVQVAGVLGEVAFHPVEQVTVHGDRSQHDQMTRFTPGV</sequence>
<dbReference type="EMBL" id="BSTX01000002">
    <property type="protein sequence ID" value="GLZ78035.1"/>
    <property type="molecule type" value="Genomic_DNA"/>
</dbReference>
<evidence type="ECO:0000313" key="1">
    <source>
        <dbReference type="EMBL" id="GLZ78035.1"/>
    </source>
</evidence>
<gene>
    <name evidence="1" type="ORF">Afil01_28420</name>
</gene>
<organism evidence="1 2">
    <name type="scientific">Actinorhabdospora filicis</name>
    <dbReference type="NCBI Taxonomy" id="1785913"/>
    <lineage>
        <taxon>Bacteria</taxon>
        <taxon>Bacillati</taxon>
        <taxon>Actinomycetota</taxon>
        <taxon>Actinomycetes</taxon>
        <taxon>Micromonosporales</taxon>
        <taxon>Micromonosporaceae</taxon>
        <taxon>Actinorhabdospora</taxon>
    </lineage>
</organism>
<dbReference type="Proteomes" id="UP001165079">
    <property type="component" value="Unassembled WGS sequence"/>
</dbReference>